<dbReference type="EMBL" id="JASJQH010009436">
    <property type="protein sequence ID" value="KAK9679580.1"/>
    <property type="molecule type" value="Genomic_DNA"/>
</dbReference>
<evidence type="ECO:0000313" key="1">
    <source>
        <dbReference type="EMBL" id="KAK9679580.1"/>
    </source>
</evidence>
<sequence length="96" mass="11223">MLPLQEWWANLQRLAQADEDFRTEDPIFTLLPYLEKMASSSLNSFDIRLDTTITCEKSLTLANECPIIDELLISRYLTYWKQIGYLNDLDLLPIPL</sequence>
<name>A0ABR2VM48_9FUNG</name>
<keyword evidence="2" id="KW-1185">Reference proteome</keyword>
<evidence type="ECO:0000313" key="2">
    <source>
        <dbReference type="Proteomes" id="UP001479436"/>
    </source>
</evidence>
<organism evidence="1 2">
    <name type="scientific">Basidiobolus ranarum</name>
    <dbReference type="NCBI Taxonomy" id="34480"/>
    <lineage>
        <taxon>Eukaryota</taxon>
        <taxon>Fungi</taxon>
        <taxon>Fungi incertae sedis</taxon>
        <taxon>Zoopagomycota</taxon>
        <taxon>Entomophthoromycotina</taxon>
        <taxon>Basidiobolomycetes</taxon>
        <taxon>Basidiobolales</taxon>
        <taxon>Basidiobolaceae</taxon>
        <taxon>Basidiobolus</taxon>
    </lineage>
</organism>
<dbReference type="Gene3D" id="3.40.50.720">
    <property type="entry name" value="NAD(P)-binding Rossmann-like Domain"/>
    <property type="match status" value="1"/>
</dbReference>
<accession>A0ABR2VM48</accession>
<comment type="caution">
    <text evidence="1">The sequence shown here is derived from an EMBL/GenBank/DDBJ whole genome shotgun (WGS) entry which is preliminary data.</text>
</comment>
<gene>
    <name evidence="1" type="ORF">K7432_016227</name>
</gene>
<reference evidence="1 2" key="1">
    <citation type="submission" date="2023-04" db="EMBL/GenBank/DDBJ databases">
        <title>Genome of Basidiobolus ranarum AG-B5.</title>
        <authorList>
            <person name="Stajich J.E."/>
            <person name="Carter-House D."/>
            <person name="Gryganskyi A."/>
        </authorList>
    </citation>
    <scope>NUCLEOTIDE SEQUENCE [LARGE SCALE GENOMIC DNA]</scope>
    <source>
        <strain evidence="1 2">AG-B5</strain>
    </source>
</reference>
<dbReference type="Proteomes" id="UP001479436">
    <property type="component" value="Unassembled WGS sequence"/>
</dbReference>
<proteinExistence type="predicted"/>
<protein>
    <submittedName>
        <fullName evidence="1">Uncharacterized protein</fullName>
    </submittedName>
</protein>